<dbReference type="PANTHER" id="PTHR30146:SF138">
    <property type="entry name" value="TRANSCRIPTIONAL REGULATORY PROTEIN"/>
    <property type="match status" value="1"/>
</dbReference>
<dbReference type="InterPro" id="IPR046335">
    <property type="entry name" value="LacI/GalR-like_sensor"/>
</dbReference>
<proteinExistence type="predicted"/>
<dbReference type="SUPFAM" id="SSF47413">
    <property type="entry name" value="lambda repressor-like DNA-binding domains"/>
    <property type="match status" value="1"/>
</dbReference>
<evidence type="ECO:0000256" key="3">
    <source>
        <dbReference type="ARBA" id="ARBA00023163"/>
    </source>
</evidence>
<keyword evidence="6" id="KW-1185">Reference proteome</keyword>
<organism evidence="5 6">
    <name type="scientific">Sphingomonas aracearum</name>
    <dbReference type="NCBI Taxonomy" id="2283317"/>
    <lineage>
        <taxon>Bacteria</taxon>
        <taxon>Pseudomonadati</taxon>
        <taxon>Pseudomonadota</taxon>
        <taxon>Alphaproteobacteria</taxon>
        <taxon>Sphingomonadales</taxon>
        <taxon>Sphingomonadaceae</taxon>
        <taxon>Sphingomonas</taxon>
    </lineage>
</organism>
<dbReference type="OrthoDB" id="5171752at2"/>
<dbReference type="InterPro" id="IPR028082">
    <property type="entry name" value="Peripla_BP_I"/>
</dbReference>
<protein>
    <submittedName>
        <fullName evidence="5">LacI family DNA-binding transcriptional regulator</fullName>
    </submittedName>
</protein>
<dbReference type="Gene3D" id="1.10.260.40">
    <property type="entry name" value="lambda repressor-like DNA-binding domains"/>
    <property type="match status" value="1"/>
</dbReference>
<gene>
    <name evidence="5" type="ORF">DVW87_15595</name>
</gene>
<dbReference type="PANTHER" id="PTHR30146">
    <property type="entry name" value="LACI-RELATED TRANSCRIPTIONAL REPRESSOR"/>
    <property type="match status" value="1"/>
</dbReference>
<dbReference type="Pfam" id="PF13377">
    <property type="entry name" value="Peripla_BP_3"/>
    <property type="match status" value="1"/>
</dbReference>
<evidence type="ECO:0000259" key="4">
    <source>
        <dbReference type="PROSITE" id="PS50932"/>
    </source>
</evidence>
<dbReference type="InterPro" id="IPR000843">
    <property type="entry name" value="HTH_LacI"/>
</dbReference>
<evidence type="ECO:0000313" key="6">
    <source>
        <dbReference type="Proteomes" id="UP000253918"/>
    </source>
</evidence>
<evidence type="ECO:0000256" key="2">
    <source>
        <dbReference type="ARBA" id="ARBA00023125"/>
    </source>
</evidence>
<dbReference type="SMART" id="SM00354">
    <property type="entry name" value="HTH_LACI"/>
    <property type="match status" value="1"/>
</dbReference>
<feature type="domain" description="HTH lacI-type" evidence="4">
    <location>
        <begin position="15"/>
        <end position="70"/>
    </location>
</feature>
<dbReference type="Proteomes" id="UP000253918">
    <property type="component" value="Unassembled WGS sequence"/>
</dbReference>
<keyword evidence="1" id="KW-0805">Transcription regulation</keyword>
<name>A0A369VRG8_9SPHN</name>
<dbReference type="PROSITE" id="PS50932">
    <property type="entry name" value="HTH_LACI_2"/>
    <property type="match status" value="1"/>
</dbReference>
<dbReference type="EMBL" id="QQNB01000003">
    <property type="protein sequence ID" value="RDE04978.1"/>
    <property type="molecule type" value="Genomic_DNA"/>
</dbReference>
<keyword evidence="2 5" id="KW-0238">DNA-binding</keyword>
<keyword evidence="3" id="KW-0804">Transcription</keyword>
<comment type="caution">
    <text evidence="5">The sequence shown here is derived from an EMBL/GenBank/DDBJ whole genome shotgun (WGS) entry which is preliminary data.</text>
</comment>
<evidence type="ECO:0000256" key="1">
    <source>
        <dbReference type="ARBA" id="ARBA00023015"/>
    </source>
</evidence>
<accession>A0A369VRG8</accession>
<dbReference type="Gene3D" id="3.40.50.2300">
    <property type="match status" value="2"/>
</dbReference>
<dbReference type="AlphaFoldDB" id="A0A369VRG8"/>
<sequence length="366" mass="39515">MNHPERGSMVRAKRATLKSIASDLGVTHTSVSNAYNNPAKVSKELRERIFAHARAVHYDGPHPAARSLRTGRCGAIGVVFNDPLSYAFTDPHDLAFLRGISTVCEEEGANLVLIPLNAREPERLDTLTAMVDGYIFNAPYRSHPAIRKALARGLPTVVVDFDAPDHASVLTNDREMMRTVVAHLLALGHTKVAIVTFPHAEGWGEIVALDADFSDENYVVHERVMGCREAFDAAGIAQGGILVCETMNSEEGGRSAVDRLLERRPDLTALACFSDRLAFGAVAQCEARGLPVPNRMSVTGFDGIDPPGGRAGAPELTTVRQNALEKGRRAAEFLLREDRARPAQISIAATFVNGRTSATAWGASGR</sequence>
<evidence type="ECO:0000313" key="5">
    <source>
        <dbReference type="EMBL" id="RDE04978.1"/>
    </source>
</evidence>
<dbReference type="CDD" id="cd06279">
    <property type="entry name" value="PBP1_LacI-like"/>
    <property type="match status" value="1"/>
</dbReference>
<reference evidence="5 6" key="1">
    <citation type="submission" date="2018-07" db="EMBL/GenBank/DDBJ databases">
        <title>a novel species of Sphingomonas isolated from the rhizosphere soil of Araceae plant.</title>
        <authorList>
            <person name="Zhiyong W."/>
            <person name="Qinglan Z."/>
            <person name="Zhiwei F."/>
            <person name="Ding X."/>
            <person name="Gejiao W."/>
            <person name="Shixue Z."/>
        </authorList>
    </citation>
    <scope>NUCLEOTIDE SEQUENCE [LARGE SCALE GENOMIC DNA]</scope>
    <source>
        <strain evidence="5 6">WZY 27</strain>
    </source>
</reference>
<dbReference type="GO" id="GO:0003700">
    <property type="term" value="F:DNA-binding transcription factor activity"/>
    <property type="evidence" value="ECO:0007669"/>
    <property type="project" value="TreeGrafter"/>
</dbReference>
<dbReference type="SUPFAM" id="SSF53822">
    <property type="entry name" value="Periplasmic binding protein-like I"/>
    <property type="match status" value="1"/>
</dbReference>
<dbReference type="GO" id="GO:0000976">
    <property type="term" value="F:transcription cis-regulatory region binding"/>
    <property type="evidence" value="ECO:0007669"/>
    <property type="project" value="TreeGrafter"/>
</dbReference>
<dbReference type="InterPro" id="IPR010982">
    <property type="entry name" value="Lambda_DNA-bd_dom_sf"/>
</dbReference>